<reference evidence="9 10" key="1">
    <citation type="submission" date="2019-01" db="EMBL/GenBank/DDBJ databases">
        <authorList>
            <person name="Sayadi A."/>
        </authorList>
    </citation>
    <scope>NUCLEOTIDE SEQUENCE [LARGE SCALE GENOMIC DNA]</scope>
</reference>
<accession>A0A653CXV4</accession>
<feature type="transmembrane region" description="Helical" evidence="7">
    <location>
        <begin position="364"/>
        <end position="388"/>
    </location>
</feature>
<dbReference type="GO" id="GO:0070782">
    <property type="term" value="P:phosphatidylserine exposure on apoptotic cell surface"/>
    <property type="evidence" value="ECO:0007669"/>
    <property type="project" value="TreeGrafter"/>
</dbReference>
<evidence type="ECO:0000256" key="5">
    <source>
        <dbReference type="ARBA" id="ARBA00022989"/>
    </source>
</evidence>
<evidence type="ECO:0000256" key="6">
    <source>
        <dbReference type="ARBA" id="ARBA00023136"/>
    </source>
</evidence>
<feature type="transmembrane region" description="Helical" evidence="7">
    <location>
        <begin position="41"/>
        <end position="67"/>
    </location>
</feature>
<sequence length="426" mass="48250">MAEDCTVVRFSRDPSQVRIETLKHQGESPDKFSDIARFGPFYVFCIGLSITTYVLDLVLAIILLYFYTVHGYGLYFALTLTFMVIPALFMSTISLRWYIIDHDDPSLGHTSTLKWSVRMIFLLLQLAPLLRYIDTLIYGIRSKIAAATDNESKQAILYRRMLDEDTNSALLRLFHTFLHAAPQAVIQLVFLLWQIGHPDKQELNIKIAVLQAWTVLSALLSIAWSLTSYHRSVRYARDDKDKIRWTGLLVAFCWQLMSALSRVLALSLLASVFPAWVCCVCALHWGVWWAWLALGQHQTAACGSRCDEILLSAALGLAYVVAFVSPRDGPTRYVYLAYYLVCFMENTAALVVWCVANNSVENPLLYYGAAGGQVAAFLLAISFLLIYYKYCHPSLVNRSKIPSSDSDYLETDKPGYSKSYNVRTRS</sequence>
<keyword evidence="4 7" id="KW-0812">Transmembrane</keyword>
<organism evidence="9 10">
    <name type="scientific">Callosobruchus maculatus</name>
    <name type="common">Southern cowpea weevil</name>
    <name type="synonym">Pulse bruchid</name>
    <dbReference type="NCBI Taxonomy" id="64391"/>
    <lineage>
        <taxon>Eukaryota</taxon>
        <taxon>Metazoa</taxon>
        <taxon>Ecdysozoa</taxon>
        <taxon>Arthropoda</taxon>
        <taxon>Hexapoda</taxon>
        <taxon>Insecta</taxon>
        <taxon>Pterygota</taxon>
        <taxon>Neoptera</taxon>
        <taxon>Endopterygota</taxon>
        <taxon>Coleoptera</taxon>
        <taxon>Polyphaga</taxon>
        <taxon>Cucujiformia</taxon>
        <taxon>Chrysomeloidea</taxon>
        <taxon>Chrysomelidae</taxon>
        <taxon>Bruchinae</taxon>
        <taxon>Bruchini</taxon>
        <taxon>Callosobruchus</taxon>
    </lineage>
</organism>
<feature type="transmembrane region" description="Helical" evidence="7">
    <location>
        <begin position="306"/>
        <end position="324"/>
    </location>
</feature>
<proteinExistence type="inferred from homology"/>
<evidence type="ECO:0000313" key="9">
    <source>
        <dbReference type="EMBL" id="VEN51923.1"/>
    </source>
</evidence>
<dbReference type="InterPro" id="IPR018629">
    <property type="entry name" value="XK-rel"/>
</dbReference>
<keyword evidence="10" id="KW-1185">Reference proteome</keyword>
<feature type="transmembrane region" description="Helical" evidence="7">
    <location>
        <begin position="205"/>
        <end position="226"/>
    </location>
</feature>
<evidence type="ECO:0000313" key="10">
    <source>
        <dbReference type="Proteomes" id="UP000410492"/>
    </source>
</evidence>
<gene>
    <name evidence="9" type="ORF">CALMAC_LOCUS12227</name>
</gene>
<evidence type="ECO:0000256" key="4">
    <source>
        <dbReference type="ARBA" id="ARBA00022692"/>
    </source>
</evidence>
<feature type="transmembrane region" description="Helical" evidence="7">
    <location>
        <begin position="336"/>
        <end position="357"/>
    </location>
</feature>
<dbReference type="EMBL" id="CAACVG010009062">
    <property type="protein sequence ID" value="VEN51923.1"/>
    <property type="molecule type" value="Genomic_DNA"/>
</dbReference>
<protein>
    <recommendedName>
        <fullName evidence="7">XK-related protein</fullName>
    </recommendedName>
</protein>
<dbReference type="OrthoDB" id="6136301at2759"/>
<dbReference type="GO" id="GO:0043652">
    <property type="term" value="P:engulfment of apoptotic cell"/>
    <property type="evidence" value="ECO:0007669"/>
    <property type="project" value="TreeGrafter"/>
</dbReference>
<feature type="transmembrane region" description="Helical" evidence="7">
    <location>
        <begin position="74"/>
        <end position="95"/>
    </location>
</feature>
<name>A0A653CXV4_CALMS</name>
<feature type="transmembrane region" description="Helical" evidence="7">
    <location>
        <begin position="247"/>
        <end position="267"/>
    </location>
</feature>
<dbReference type="PANTHER" id="PTHR16024:SF6">
    <property type="entry name" value="XK-RELATED PROTEIN"/>
    <property type="match status" value="1"/>
</dbReference>
<feature type="transmembrane region" description="Helical" evidence="7">
    <location>
        <begin position="273"/>
        <end position="294"/>
    </location>
</feature>
<dbReference type="Pfam" id="PF09815">
    <property type="entry name" value="XK-related"/>
    <property type="match status" value="1"/>
</dbReference>
<comment type="similarity">
    <text evidence="2 7">Belongs to the XK family.</text>
</comment>
<keyword evidence="5 7" id="KW-1133">Transmembrane helix</keyword>
<feature type="transmembrane region" description="Helical" evidence="7">
    <location>
        <begin position="169"/>
        <end position="193"/>
    </location>
</feature>
<comment type="subcellular location">
    <subcellularLocation>
        <location evidence="1">Cell membrane</location>
        <topology evidence="1">Multi-pass membrane protein</topology>
    </subcellularLocation>
    <subcellularLocation>
        <location evidence="7">Membrane</location>
        <topology evidence="7">Multi-pass membrane protein</topology>
    </subcellularLocation>
</comment>
<dbReference type="PANTHER" id="PTHR16024">
    <property type="entry name" value="XK-RELATED PROTEIN"/>
    <property type="match status" value="1"/>
</dbReference>
<evidence type="ECO:0000256" key="1">
    <source>
        <dbReference type="ARBA" id="ARBA00004651"/>
    </source>
</evidence>
<dbReference type="Proteomes" id="UP000410492">
    <property type="component" value="Unassembled WGS sequence"/>
</dbReference>
<feature type="region of interest" description="Disordered" evidence="8">
    <location>
        <begin position="404"/>
        <end position="426"/>
    </location>
</feature>
<evidence type="ECO:0000256" key="8">
    <source>
        <dbReference type="SAM" id="MobiDB-lite"/>
    </source>
</evidence>
<evidence type="ECO:0000256" key="2">
    <source>
        <dbReference type="ARBA" id="ARBA00008789"/>
    </source>
</evidence>
<dbReference type="AlphaFoldDB" id="A0A653CXV4"/>
<keyword evidence="6 7" id="KW-0472">Membrane</keyword>
<evidence type="ECO:0000256" key="3">
    <source>
        <dbReference type="ARBA" id="ARBA00022475"/>
    </source>
</evidence>
<evidence type="ECO:0000256" key="7">
    <source>
        <dbReference type="RuleBase" id="RU910716"/>
    </source>
</evidence>
<keyword evidence="3" id="KW-1003">Cell membrane</keyword>
<dbReference type="GO" id="GO:1902742">
    <property type="term" value="P:apoptotic process involved in development"/>
    <property type="evidence" value="ECO:0007669"/>
    <property type="project" value="TreeGrafter"/>
</dbReference>
<dbReference type="GO" id="GO:0005886">
    <property type="term" value="C:plasma membrane"/>
    <property type="evidence" value="ECO:0007669"/>
    <property type="project" value="UniProtKB-SubCell"/>
</dbReference>
<dbReference type="InterPro" id="IPR050895">
    <property type="entry name" value="XK-related_scramblase"/>
</dbReference>